<feature type="non-terminal residue" evidence="2">
    <location>
        <position position="1"/>
    </location>
</feature>
<dbReference type="Pfam" id="PF12550">
    <property type="entry name" value="GCR1_C"/>
    <property type="match status" value="1"/>
</dbReference>
<dbReference type="OrthoDB" id="123132at2759"/>
<dbReference type="GeneID" id="25914652"/>
<dbReference type="InterPro" id="IPR022210">
    <property type="entry name" value="TF_GCR1-like"/>
</dbReference>
<keyword evidence="3" id="KW-1185">Reference proteome</keyword>
<dbReference type="EMBL" id="KQ245818">
    <property type="protein sequence ID" value="KNC73292.1"/>
    <property type="molecule type" value="Genomic_DNA"/>
</dbReference>
<accession>A0A0L0F990</accession>
<evidence type="ECO:0000259" key="1">
    <source>
        <dbReference type="Pfam" id="PF12550"/>
    </source>
</evidence>
<organism evidence="2 3">
    <name type="scientific">Sphaeroforma arctica JP610</name>
    <dbReference type="NCBI Taxonomy" id="667725"/>
    <lineage>
        <taxon>Eukaryota</taxon>
        <taxon>Ichthyosporea</taxon>
        <taxon>Ichthyophonida</taxon>
        <taxon>Sphaeroforma</taxon>
    </lineage>
</organism>
<evidence type="ECO:0000313" key="3">
    <source>
        <dbReference type="Proteomes" id="UP000054560"/>
    </source>
</evidence>
<sequence length="112" mass="12889">QQNIRESKLINAPKSQWRLWLEYEEGLDNNKPAKSFTATGRGRVKSIYSHRNYFWKAMEKIISTGHSATDAIRKLEDVYGMALSVSNMCRALKNDKEPTKLQLTAQQQQLMG</sequence>
<evidence type="ECO:0000313" key="2">
    <source>
        <dbReference type="EMBL" id="KNC73292.1"/>
    </source>
</evidence>
<dbReference type="AlphaFoldDB" id="A0A0L0F990"/>
<gene>
    <name evidence="2" type="ORF">SARC_14148</name>
</gene>
<dbReference type="RefSeq" id="XP_014147194.1">
    <property type="nucleotide sequence ID" value="XM_014291719.1"/>
</dbReference>
<feature type="domain" description="Transcription activator GCR1-like" evidence="1">
    <location>
        <begin position="9"/>
        <end position="77"/>
    </location>
</feature>
<reference evidence="2 3" key="1">
    <citation type="submission" date="2011-02" db="EMBL/GenBank/DDBJ databases">
        <title>The Genome Sequence of Sphaeroforma arctica JP610.</title>
        <authorList>
            <consortium name="The Broad Institute Genome Sequencing Platform"/>
            <person name="Russ C."/>
            <person name="Cuomo C."/>
            <person name="Young S.K."/>
            <person name="Zeng Q."/>
            <person name="Gargeya S."/>
            <person name="Alvarado L."/>
            <person name="Berlin A."/>
            <person name="Chapman S.B."/>
            <person name="Chen Z."/>
            <person name="Freedman E."/>
            <person name="Gellesch M."/>
            <person name="Goldberg J."/>
            <person name="Griggs A."/>
            <person name="Gujja S."/>
            <person name="Heilman E."/>
            <person name="Heiman D."/>
            <person name="Howarth C."/>
            <person name="Mehta T."/>
            <person name="Neiman D."/>
            <person name="Pearson M."/>
            <person name="Roberts A."/>
            <person name="Saif S."/>
            <person name="Shea T."/>
            <person name="Shenoy N."/>
            <person name="Sisk P."/>
            <person name="Stolte C."/>
            <person name="Sykes S."/>
            <person name="White J."/>
            <person name="Yandava C."/>
            <person name="Burger G."/>
            <person name="Gray M.W."/>
            <person name="Holland P.W.H."/>
            <person name="King N."/>
            <person name="Lang F.B.F."/>
            <person name="Roger A.J."/>
            <person name="Ruiz-Trillo I."/>
            <person name="Haas B."/>
            <person name="Nusbaum C."/>
            <person name="Birren B."/>
        </authorList>
    </citation>
    <scope>NUCLEOTIDE SEQUENCE [LARGE SCALE GENOMIC DNA]</scope>
    <source>
        <strain evidence="2 3">JP610</strain>
    </source>
</reference>
<name>A0A0L0F990_9EUKA</name>
<proteinExistence type="predicted"/>
<dbReference type="Proteomes" id="UP000054560">
    <property type="component" value="Unassembled WGS sequence"/>
</dbReference>
<protein>
    <recommendedName>
        <fullName evidence="1">Transcription activator GCR1-like domain-containing protein</fullName>
    </recommendedName>
</protein>